<evidence type="ECO:0000313" key="2">
    <source>
        <dbReference type="Proteomes" id="UP001208570"/>
    </source>
</evidence>
<accession>A0AAD9K857</accession>
<dbReference type="EMBL" id="JAODUP010000039">
    <property type="protein sequence ID" value="KAK2166437.1"/>
    <property type="molecule type" value="Genomic_DNA"/>
</dbReference>
<evidence type="ECO:0000313" key="1">
    <source>
        <dbReference type="EMBL" id="KAK2166437.1"/>
    </source>
</evidence>
<keyword evidence="2" id="KW-1185">Reference proteome</keyword>
<dbReference type="AlphaFoldDB" id="A0AAD9K857"/>
<dbReference type="Proteomes" id="UP001208570">
    <property type="component" value="Unassembled WGS sequence"/>
</dbReference>
<comment type="caution">
    <text evidence="1">The sequence shown here is derived from an EMBL/GenBank/DDBJ whole genome shotgun (WGS) entry which is preliminary data.</text>
</comment>
<gene>
    <name evidence="1" type="ORF">LSH36_39g10029</name>
</gene>
<reference evidence="1" key="1">
    <citation type="journal article" date="2023" name="Mol. Biol. Evol.">
        <title>Third-Generation Sequencing Reveals the Adaptive Role of the Epigenome in Three Deep-Sea Polychaetes.</title>
        <authorList>
            <person name="Perez M."/>
            <person name="Aroh O."/>
            <person name="Sun Y."/>
            <person name="Lan Y."/>
            <person name="Juniper S.K."/>
            <person name="Young C.R."/>
            <person name="Angers B."/>
            <person name="Qian P.Y."/>
        </authorList>
    </citation>
    <scope>NUCLEOTIDE SEQUENCE</scope>
    <source>
        <strain evidence="1">P08H-3</strain>
    </source>
</reference>
<organism evidence="1 2">
    <name type="scientific">Paralvinella palmiformis</name>
    <dbReference type="NCBI Taxonomy" id="53620"/>
    <lineage>
        <taxon>Eukaryota</taxon>
        <taxon>Metazoa</taxon>
        <taxon>Spiralia</taxon>
        <taxon>Lophotrochozoa</taxon>
        <taxon>Annelida</taxon>
        <taxon>Polychaeta</taxon>
        <taxon>Sedentaria</taxon>
        <taxon>Canalipalpata</taxon>
        <taxon>Terebellida</taxon>
        <taxon>Terebelliformia</taxon>
        <taxon>Alvinellidae</taxon>
        <taxon>Paralvinella</taxon>
    </lineage>
</organism>
<protein>
    <submittedName>
        <fullName evidence="1">Uncharacterized protein</fullName>
    </submittedName>
</protein>
<sequence length="118" mass="13754">MDTARSKLIDFETVQVTQTGTSQSMEKNSNRKCDGNLNKLVELFSSIAFHIDGKHKWEAKKYVNRKLTVYCLKRQEFDFPCILGRTQLAVIEYSANVGRQQIVIKNKGFEREMEYKQL</sequence>
<proteinExistence type="predicted"/>
<name>A0AAD9K857_9ANNE</name>